<dbReference type="CDD" id="cd20070">
    <property type="entry name" value="5TM_YidC_Alb3"/>
    <property type="match status" value="1"/>
</dbReference>
<feature type="region of interest" description="Disordered" evidence="14">
    <location>
        <begin position="29"/>
        <end position="49"/>
    </location>
</feature>
<dbReference type="InterPro" id="IPR028053">
    <property type="entry name" value="Membr_insert_YidC_N"/>
</dbReference>
<dbReference type="PANTHER" id="PTHR12428:SF65">
    <property type="entry name" value="CYTOCHROME C OXIDASE ASSEMBLY PROTEIN COX18, MITOCHONDRIAL"/>
    <property type="match status" value="1"/>
</dbReference>
<evidence type="ECO:0000256" key="14">
    <source>
        <dbReference type="SAM" id="MobiDB-lite"/>
    </source>
</evidence>
<comment type="subcellular location">
    <subcellularLocation>
        <location evidence="1">Cell inner membrane</location>
        <topology evidence="1">Multi-pass membrane protein</topology>
    </subcellularLocation>
    <subcellularLocation>
        <location evidence="13">Cell membrane</location>
        <topology evidence="13">Multi-pass membrane protein</topology>
    </subcellularLocation>
</comment>
<name>A0ABQ1X4U4_9BACT</name>
<dbReference type="RefSeq" id="WP_188559210.1">
    <property type="nucleotide sequence ID" value="NZ_BMGS01000010.1"/>
</dbReference>
<evidence type="ECO:0000256" key="1">
    <source>
        <dbReference type="ARBA" id="ARBA00004429"/>
    </source>
</evidence>
<dbReference type="Pfam" id="PF14849">
    <property type="entry name" value="YidC_periplas"/>
    <property type="match status" value="1"/>
</dbReference>
<keyword evidence="8 13" id="KW-1133">Transmembrane helix</keyword>
<dbReference type="InterPro" id="IPR028055">
    <property type="entry name" value="YidC/Oxa/ALB_C"/>
</dbReference>
<keyword evidence="5 13" id="KW-1003">Cell membrane</keyword>
<keyword evidence="4 13" id="KW-0813">Transport</keyword>
<evidence type="ECO:0000313" key="18">
    <source>
        <dbReference type="Proteomes" id="UP000601361"/>
    </source>
</evidence>
<feature type="transmembrane region" description="Helical" evidence="13">
    <location>
        <begin position="467"/>
        <end position="486"/>
    </location>
</feature>
<evidence type="ECO:0000256" key="13">
    <source>
        <dbReference type="HAMAP-Rule" id="MF_01810"/>
    </source>
</evidence>
<proteinExistence type="inferred from homology"/>
<feature type="compositionally biased region" description="Low complexity" evidence="14">
    <location>
        <begin position="30"/>
        <end position="49"/>
    </location>
</feature>
<evidence type="ECO:0000256" key="7">
    <source>
        <dbReference type="ARBA" id="ARBA00022927"/>
    </source>
</evidence>
<feature type="transmembrane region" description="Helical" evidence="13">
    <location>
        <begin position="507"/>
        <end position="529"/>
    </location>
</feature>
<feature type="region of interest" description="Disordered" evidence="14">
    <location>
        <begin position="575"/>
        <end position="626"/>
    </location>
</feature>
<dbReference type="Pfam" id="PF02096">
    <property type="entry name" value="60KD_IMP"/>
    <property type="match status" value="1"/>
</dbReference>
<reference evidence="18" key="1">
    <citation type="journal article" date="2019" name="Int. J. Syst. Evol. Microbiol.">
        <title>The Global Catalogue of Microorganisms (GCM) 10K type strain sequencing project: providing services to taxonomists for standard genome sequencing and annotation.</title>
        <authorList>
            <consortium name="The Broad Institute Genomics Platform"/>
            <consortium name="The Broad Institute Genome Sequencing Center for Infectious Disease"/>
            <person name="Wu L."/>
            <person name="Ma J."/>
        </authorList>
    </citation>
    <scope>NUCLEOTIDE SEQUENCE [LARGE SCALE GENOMIC DNA]</scope>
    <source>
        <strain evidence="18">CGMCC 1.12990</strain>
    </source>
</reference>
<evidence type="ECO:0000256" key="2">
    <source>
        <dbReference type="ARBA" id="ARBA00010527"/>
    </source>
</evidence>
<sequence length="626" mass="69954">MDRNSAIGIFLMAALLLIYLQFAPKPKPEPALQPAKTAAAAPGTTPAAPDSAALAQQLGSFAAAAQGTAQTTQLQNENLTITFSSKGGRIQAVRLNKYKTFRGQPLDLLDAQSAQLDTRFRTTDGRQIKLSDLYFRAEPRGSNELRFVAEVAGGQIEQLYTLPANSFEVGYKLRFNNLTATLAQEPVTFTFLDRVRQTEQVAKQNRNHTTINHYLASDDPGSLSETSENPEEIKITEPVKWAAHKHDFFVAGIIADNQFSNGQFNSTVNLEDTTYLKTLSSTLTIPAADVQQGKANFRFYFGPNAYNILKEVTPGFDRNVYLGWGLFRWVNQFVILPVFHVLEKFISNYGIIIALLVVLIKLVTWPLTYKTYESQAKMKVLKPELDAIKEKYPDDQMKQQQETMKLNQSMGVNPLGGCIPTLLTIPILFAMFQFFPNAIELRQEHFLWAKDLSTYDDLIKLPFNVPFLGNHISLFTLLMTISTLAMTYQSNQANPAAMQGPMKFYSYLMPLVFFFVLNDFAAGLTWYYLVSNLVTLGQQALTRRFVDDTKVRAKLEANKIKNKDKKPSGLGARLADAMKAAQEKEAQTRQAGRNTTAANDTDDSDVEPGTGASDISPKRPRKTRRS</sequence>
<feature type="domain" description="Membrane insertase YidC/Oxa/ALB C-terminal" evidence="15">
    <location>
        <begin position="349"/>
        <end position="543"/>
    </location>
</feature>
<evidence type="ECO:0000256" key="4">
    <source>
        <dbReference type="ARBA" id="ARBA00022448"/>
    </source>
</evidence>
<dbReference type="Gene3D" id="2.70.98.90">
    <property type="match status" value="1"/>
</dbReference>
<dbReference type="PRINTS" id="PR00701">
    <property type="entry name" value="60KDINNERMP"/>
</dbReference>
<evidence type="ECO:0000256" key="6">
    <source>
        <dbReference type="ARBA" id="ARBA00022692"/>
    </source>
</evidence>
<evidence type="ECO:0000256" key="10">
    <source>
        <dbReference type="ARBA" id="ARBA00023186"/>
    </source>
</evidence>
<dbReference type="HAMAP" id="MF_01810">
    <property type="entry name" value="YidC_type1"/>
    <property type="match status" value="1"/>
</dbReference>
<dbReference type="Proteomes" id="UP000601361">
    <property type="component" value="Unassembled WGS sequence"/>
</dbReference>
<evidence type="ECO:0000256" key="3">
    <source>
        <dbReference type="ARBA" id="ARBA00015325"/>
    </source>
</evidence>
<protein>
    <recommendedName>
        <fullName evidence="3 13">Membrane protein insertase YidC</fullName>
    </recommendedName>
    <alternativeName>
        <fullName evidence="12 13">Foldase YidC</fullName>
    </alternativeName>
    <alternativeName>
        <fullName evidence="11 13">Membrane integrase YidC</fullName>
    </alternativeName>
    <alternativeName>
        <fullName evidence="13">Membrane protein YidC</fullName>
    </alternativeName>
</protein>
<keyword evidence="10 13" id="KW-0143">Chaperone</keyword>
<keyword evidence="6 13" id="KW-0812">Transmembrane</keyword>
<keyword evidence="7 13" id="KW-0653">Protein transport</keyword>
<comment type="caution">
    <text evidence="17">The sequence shown here is derived from an EMBL/GenBank/DDBJ whole genome shotgun (WGS) entry which is preliminary data.</text>
</comment>
<keyword evidence="9 13" id="KW-0472">Membrane</keyword>
<evidence type="ECO:0000256" key="11">
    <source>
        <dbReference type="ARBA" id="ARBA00033245"/>
    </source>
</evidence>
<evidence type="ECO:0000256" key="8">
    <source>
        <dbReference type="ARBA" id="ARBA00022989"/>
    </source>
</evidence>
<dbReference type="NCBIfam" id="TIGR03592">
    <property type="entry name" value="yidC_oxa1_cterm"/>
    <property type="match status" value="1"/>
</dbReference>
<comment type="similarity">
    <text evidence="2 13">Belongs to the OXA1/ALB3/YidC family. Type 1 subfamily.</text>
</comment>
<dbReference type="InterPro" id="IPR001708">
    <property type="entry name" value="YidC/ALB3/OXA1/COX18"/>
</dbReference>
<keyword evidence="18" id="KW-1185">Reference proteome</keyword>
<comment type="function">
    <text evidence="13">Required for the insertion and/or proper folding and/or complex formation of integral membrane proteins into the membrane. Involved in integration of membrane proteins that insert both dependently and independently of the Sec translocase complex, as well as at least some lipoproteins. Aids folding of multispanning membrane proteins.</text>
</comment>
<evidence type="ECO:0000313" key="17">
    <source>
        <dbReference type="EMBL" id="GGG56234.1"/>
    </source>
</evidence>
<dbReference type="NCBIfam" id="TIGR03593">
    <property type="entry name" value="yidC_nterm"/>
    <property type="match status" value="1"/>
</dbReference>
<evidence type="ECO:0000256" key="5">
    <source>
        <dbReference type="ARBA" id="ARBA00022475"/>
    </source>
</evidence>
<feature type="domain" description="Membrane insertase YidC N-terminal" evidence="16">
    <location>
        <begin position="73"/>
        <end position="332"/>
    </location>
</feature>
<dbReference type="InterPro" id="IPR047196">
    <property type="entry name" value="YidC_ALB_C"/>
</dbReference>
<gene>
    <name evidence="13 17" type="primary">yidC</name>
    <name evidence="17" type="ORF">GCM10011378_35540</name>
</gene>
<comment type="subunit">
    <text evidence="13">Interacts with the Sec translocase complex via SecD. Specifically interacts with transmembrane segments of nascent integral membrane proteins during membrane integration.</text>
</comment>
<feature type="transmembrane region" description="Helical" evidence="13">
    <location>
        <begin position="414"/>
        <end position="435"/>
    </location>
</feature>
<accession>A0ABQ1X4U4</accession>
<evidence type="ECO:0000256" key="9">
    <source>
        <dbReference type="ARBA" id="ARBA00023136"/>
    </source>
</evidence>
<dbReference type="PANTHER" id="PTHR12428">
    <property type="entry name" value="OXA1"/>
    <property type="match status" value="1"/>
</dbReference>
<evidence type="ECO:0000256" key="12">
    <source>
        <dbReference type="ARBA" id="ARBA00033342"/>
    </source>
</evidence>
<dbReference type="InterPro" id="IPR038221">
    <property type="entry name" value="YidC_periplasmic_sf"/>
</dbReference>
<feature type="transmembrane region" description="Helical" evidence="13">
    <location>
        <begin position="349"/>
        <end position="369"/>
    </location>
</feature>
<dbReference type="NCBIfam" id="NF002356">
    <property type="entry name" value="PRK01318.2-3"/>
    <property type="match status" value="1"/>
</dbReference>
<organism evidence="17 18">
    <name type="scientific">Hymenobacter glacieicola</name>
    <dbReference type="NCBI Taxonomy" id="1562124"/>
    <lineage>
        <taxon>Bacteria</taxon>
        <taxon>Pseudomonadati</taxon>
        <taxon>Bacteroidota</taxon>
        <taxon>Cytophagia</taxon>
        <taxon>Cytophagales</taxon>
        <taxon>Hymenobacteraceae</taxon>
        <taxon>Hymenobacter</taxon>
    </lineage>
</organism>
<dbReference type="CDD" id="cd19961">
    <property type="entry name" value="EcYidC-like_peri"/>
    <property type="match status" value="1"/>
</dbReference>
<evidence type="ECO:0000259" key="16">
    <source>
        <dbReference type="Pfam" id="PF14849"/>
    </source>
</evidence>
<dbReference type="InterPro" id="IPR019998">
    <property type="entry name" value="Membr_insert_YidC"/>
</dbReference>
<dbReference type="EMBL" id="BMGS01000010">
    <property type="protein sequence ID" value="GGG56234.1"/>
    <property type="molecule type" value="Genomic_DNA"/>
</dbReference>
<evidence type="ECO:0000259" key="15">
    <source>
        <dbReference type="Pfam" id="PF02096"/>
    </source>
</evidence>